<keyword evidence="12" id="KW-0472">Membrane</keyword>
<evidence type="ECO:0000256" key="4">
    <source>
        <dbReference type="ARBA" id="ARBA00010617"/>
    </source>
</evidence>
<dbReference type="InParanoid" id="B3MFW5"/>
<evidence type="ECO:0000256" key="1">
    <source>
        <dbReference type="ARBA" id="ARBA00001971"/>
    </source>
</evidence>
<dbReference type="PANTHER" id="PTHR24292:SF100">
    <property type="entry name" value="CYTOCHROME P450 6A16, ISOFORM B-RELATED"/>
    <property type="match status" value="1"/>
</dbReference>
<dbReference type="InterPro" id="IPR017972">
    <property type="entry name" value="Cyt_P450_CS"/>
</dbReference>
<keyword evidence="7" id="KW-0256">Endoplasmic reticulum</keyword>
<evidence type="ECO:0000256" key="2">
    <source>
        <dbReference type="ARBA" id="ARBA00004174"/>
    </source>
</evidence>
<dbReference type="STRING" id="7217.B3MFW5"/>
<evidence type="ECO:0000256" key="12">
    <source>
        <dbReference type="ARBA" id="ARBA00023136"/>
    </source>
</evidence>
<sequence>MLVFLFLVFATGFLVYLKLRWHYSYWSRRGVAGEKPEYFLGNMKGFGKNLHWTDINLRIYKKFQNTERYCGFFTFVTKALFVMDLELIRRIMVSDFGSFADRGLFHNVRDDPLTGNLLFLDGPEWRWLRQNLTQVFTSGKLRYMFSNMLKVGEELAESCQKQEGEIEAKDLCARFTTDVIGSCAFGLECNSLRDPESKFRQMGKSVTTNPHHSIIVQAFMFGQPKLARKFRLRLFRPEVSEFFLDTVRQTLDYRRRENIKRNDLIQLLMELGEGEGAEGKKEEALSFEQIAAQAMVFFLAGFDTSSTTMSFCLYELALNPEIQGKLREEIVEVFERYNQELTYESFKEMPYLDKVISETLRKYPILSHLLRRSTKDYAVPDTDLVLEAETKIIIPVHSIHHDPKIYPQPEVFDPSRFDPEEVRKRHPFSYLPFGEGPRNCIGERFGKMQVKVGIAYLIRDFKFNRLDKTQVPLKFSNRTFLITTQKGIHLQMERL</sequence>
<dbReference type="KEGG" id="dan:6495217"/>
<dbReference type="FunFam" id="1.10.630.10:FF:000042">
    <property type="entry name" value="Cytochrome P450"/>
    <property type="match status" value="1"/>
</dbReference>
<name>B3MFW5_DROAN</name>
<protein>
    <submittedName>
        <fullName evidence="15">Uncharacterized protein</fullName>
    </submittedName>
</protein>
<dbReference type="AlphaFoldDB" id="B3MFW5"/>
<dbReference type="SUPFAM" id="SSF48264">
    <property type="entry name" value="Cytochrome P450"/>
    <property type="match status" value="1"/>
</dbReference>
<dbReference type="GO" id="GO:0020037">
    <property type="term" value="F:heme binding"/>
    <property type="evidence" value="ECO:0007669"/>
    <property type="project" value="InterPro"/>
</dbReference>
<dbReference type="HOGENOM" id="CLU_001570_5_2_1"/>
<comment type="similarity">
    <text evidence="4 14">Belongs to the cytochrome P450 family.</text>
</comment>
<feature type="binding site" description="axial binding residue" evidence="13">
    <location>
        <position position="440"/>
    </location>
    <ligand>
        <name>heme</name>
        <dbReference type="ChEBI" id="CHEBI:30413"/>
    </ligand>
    <ligandPart>
        <name>Fe</name>
        <dbReference type="ChEBI" id="CHEBI:18248"/>
    </ligandPart>
</feature>
<keyword evidence="16" id="KW-1185">Reference proteome</keyword>
<dbReference type="Proteomes" id="UP000007801">
    <property type="component" value="Unassembled WGS sequence"/>
</dbReference>
<keyword evidence="6 13" id="KW-0479">Metal-binding</keyword>
<accession>B3MFW5</accession>
<dbReference type="PANTHER" id="PTHR24292">
    <property type="entry name" value="CYTOCHROME P450"/>
    <property type="match status" value="1"/>
</dbReference>
<dbReference type="InterPro" id="IPR050476">
    <property type="entry name" value="Insect_CytP450_Detox"/>
</dbReference>
<evidence type="ECO:0000256" key="7">
    <source>
        <dbReference type="ARBA" id="ARBA00022824"/>
    </source>
</evidence>
<dbReference type="InterPro" id="IPR002401">
    <property type="entry name" value="Cyt_P450_E_grp-I"/>
</dbReference>
<evidence type="ECO:0000256" key="11">
    <source>
        <dbReference type="ARBA" id="ARBA00023033"/>
    </source>
</evidence>
<evidence type="ECO:0000256" key="13">
    <source>
        <dbReference type="PIRSR" id="PIRSR602401-1"/>
    </source>
</evidence>
<proteinExistence type="inferred from homology"/>
<evidence type="ECO:0000256" key="9">
    <source>
        <dbReference type="ARBA" id="ARBA00023002"/>
    </source>
</evidence>
<dbReference type="GO" id="GO:0004497">
    <property type="term" value="F:monooxygenase activity"/>
    <property type="evidence" value="ECO:0007669"/>
    <property type="project" value="UniProtKB-KW"/>
</dbReference>
<dbReference type="FunCoup" id="B3MFW5">
    <property type="interactions" value="15"/>
</dbReference>
<evidence type="ECO:0000256" key="10">
    <source>
        <dbReference type="ARBA" id="ARBA00023004"/>
    </source>
</evidence>
<keyword evidence="5 13" id="KW-0349">Heme</keyword>
<evidence type="ECO:0000313" key="15">
    <source>
        <dbReference type="EMBL" id="EDV35647.1"/>
    </source>
</evidence>
<dbReference type="eggNOG" id="KOG0158">
    <property type="taxonomic scope" value="Eukaryota"/>
</dbReference>
<dbReference type="Gene3D" id="1.10.630.10">
    <property type="entry name" value="Cytochrome P450"/>
    <property type="match status" value="1"/>
</dbReference>
<dbReference type="OMA" id="FPNMVEV"/>
<dbReference type="OrthoDB" id="2789670at2759"/>
<keyword evidence="11 14" id="KW-0503">Monooxygenase</keyword>
<evidence type="ECO:0000256" key="8">
    <source>
        <dbReference type="ARBA" id="ARBA00022848"/>
    </source>
</evidence>
<organism evidence="15 16">
    <name type="scientific">Drosophila ananassae</name>
    <name type="common">Fruit fly</name>
    <dbReference type="NCBI Taxonomy" id="7217"/>
    <lineage>
        <taxon>Eukaryota</taxon>
        <taxon>Metazoa</taxon>
        <taxon>Ecdysozoa</taxon>
        <taxon>Arthropoda</taxon>
        <taxon>Hexapoda</taxon>
        <taxon>Insecta</taxon>
        <taxon>Pterygota</taxon>
        <taxon>Neoptera</taxon>
        <taxon>Endopterygota</taxon>
        <taxon>Diptera</taxon>
        <taxon>Brachycera</taxon>
        <taxon>Muscomorpha</taxon>
        <taxon>Ephydroidea</taxon>
        <taxon>Drosophilidae</taxon>
        <taxon>Drosophila</taxon>
        <taxon>Sophophora</taxon>
    </lineage>
</organism>
<dbReference type="CDD" id="cd11056">
    <property type="entry name" value="CYP6-like"/>
    <property type="match status" value="1"/>
</dbReference>
<evidence type="ECO:0000256" key="3">
    <source>
        <dbReference type="ARBA" id="ARBA00004406"/>
    </source>
</evidence>
<evidence type="ECO:0000256" key="14">
    <source>
        <dbReference type="RuleBase" id="RU000461"/>
    </source>
</evidence>
<dbReference type="SMR" id="B3MFW5"/>
<evidence type="ECO:0000256" key="6">
    <source>
        <dbReference type="ARBA" id="ARBA00022723"/>
    </source>
</evidence>
<dbReference type="GO" id="GO:0016705">
    <property type="term" value="F:oxidoreductase activity, acting on paired donors, with incorporation or reduction of molecular oxygen"/>
    <property type="evidence" value="ECO:0007669"/>
    <property type="project" value="InterPro"/>
</dbReference>
<keyword evidence="9 14" id="KW-0560">Oxidoreductase</keyword>
<dbReference type="PRINTS" id="PR00385">
    <property type="entry name" value="P450"/>
</dbReference>
<comment type="cofactor">
    <cofactor evidence="1 13">
        <name>heme</name>
        <dbReference type="ChEBI" id="CHEBI:30413"/>
    </cofactor>
</comment>
<reference evidence="15 16" key="1">
    <citation type="journal article" date="2007" name="Nature">
        <title>Evolution of genes and genomes on the Drosophila phylogeny.</title>
        <authorList>
            <consortium name="Drosophila 12 Genomes Consortium"/>
            <person name="Clark A.G."/>
            <person name="Eisen M.B."/>
            <person name="Smith D.R."/>
            <person name="Bergman C.M."/>
            <person name="Oliver B."/>
            <person name="Markow T.A."/>
            <person name="Kaufman T.C."/>
            <person name="Kellis M."/>
            <person name="Gelbart W."/>
            <person name="Iyer V.N."/>
            <person name="Pollard D.A."/>
            <person name="Sackton T.B."/>
            <person name="Larracuente A.M."/>
            <person name="Singh N.D."/>
            <person name="Abad J.P."/>
            <person name="Abt D.N."/>
            <person name="Adryan B."/>
            <person name="Aguade M."/>
            <person name="Akashi H."/>
            <person name="Anderson W.W."/>
            <person name="Aquadro C.F."/>
            <person name="Ardell D.H."/>
            <person name="Arguello R."/>
            <person name="Artieri C.G."/>
            <person name="Barbash D.A."/>
            <person name="Barker D."/>
            <person name="Barsanti P."/>
            <person name="Batterham P."/>
            <person name="Batzoglou S."/>
            <person name="Begun D."/>
            <person name="Bhutkar A."/>
            <person name="Blanco E."/>
            <person name="Bosak S.A."/>
            <person name="Bradley R.K."/>
            <person name="Brand A.D."/>
            <person name="Brent M.R."/>
            <person name="Brooks A.N."/>
            <person name="Brown R.H."/>
            <person name="Butlin R.K."/>
            <person name="Caggese C."/>
            <person name="Calvi B.R."/>
            <person name="Bernardo de Carvalho A."/>
            <person name="Caspi A."/>
            <person name="Castrezana S."/>
            <person name="Celniker S.E."/>
            <person name="Chang J.L."/>
            <person name="Chapple C."/>
            <person name="Chatterji S."/>
            <person name="Chinwalla A."/>
            <person name="Civetta A."/>
            <person name="Clifton S.W."/>
            <person name="Comeron J.M."/>
            <person name="Costello J.C."/>
            <person name="Coyne J.A."/>
            <person name="Daub J."/>
            <person name="David R.G."/>
            <person name="Delcher A.L."/>
            <person name="Delehaunty K."/>
            <person name="Do C.B."/>
            <person name="Ebling H."/>
            <person name="Edwards K."/>
            <person name="Eickbush T."/>
            <person name="Evans J.D."/>
            <person name="Filipski A."/>
            <person name="Findeiss S."/>
            <person name="Freyhult E."/>
            <person name="Fulton L."/>
            <person name="Fulton R."/>
            <person name="Garcia A.C."/>
            <person name="Gardiner A."/>
            <person name="Garfield D.A."/>
            <person name="Garvin B.E."/>
            <person name="Gibson G."/>
            <person name="Gilbert D."/>
            <person name="Gnerre S."/>
            <person name="Godfrey J."/>
            <person name="Good R."/>
            <person name="Gotea V."/>
            <person name="Gravely B."/>
            <person name="Greenberg A.J."/>
            <person name="Griffiths-Jones S."/>
            <person name="Gross S."/>
            <person name="Guigo R."/>
            <person name="Gustafson E.A."/>
            <person name="Haerty W."/>
            <person name="Hahn M.W."/>
            <person name="Halligan D.L."/>
            <person name="Halpern A.L."/>
            <person name="Halter G.M."/>
            <person name="Han M.V."/>
            <person name="Heger A."/>
            <person name="Hillier L."/>
            <person name="Hinrichs A.S."/>
            <person name="Holmes I."/>
            <person name="Hoskins R.A."/>
            <person name="Hubisz M.J."/>
            <person name="Hultmark D."/>
            <person name="Huntley M.A."/>
            <person name="Jaffe D.B."/>
            <person name="Jagadeeshan S."/>
            <person name="Jeck W.R."/>
            <person name="Johnson J."/>
            <person name="Jones C.D."/>
            <person name="Jordan W.C."/>
            <person name="Karpen G.H."/>
            <person name="Kataoka E."/>
            <person name="Keightley P.D."/>
            <person name="Kheradpour P."/>
            <person name="Kirkness E.F."/>
            <person name="Koerich L.B."/>
            <person name="Kristiansen K."/>
            <person name="Kudrna D."/>
            <person name="Kulathinal R.J."/>
            <person name="Kumar S."/>
            <person name="Kwok R."/>
            <person name="Lander E."/>
            <person name="Langley C.H."/>
            <person name="Lapoint R."/>
            <person name="Lazzaro B.P."/>
            <person name="Lee S.J."/>
            <person name="Levesque L."/>
            <person name="Li R."/>
            <person name="Lin C.F."/>
            <person name="Lin M.F."/>
            <person name="Lindblad-Toh K."/>
            <person name="Llopart A."/>
            <person name="Long M."/>
            <person name="Low L."/>
            <person name="Lozovsky E."/>
            <person name="Lu J."/>
            <person name="Luo M."/>
            <person name="Machado C.A."/>
            <person name="Makalowski W."/>
            <person name="Marzo M."/>
            <person name="Matsuda M."/>
            <person name="Matzkin L."/>
            <person name="McAllister B."/>
            <person name="McBride C.S."/>
            <person name="McKernan B."/>
            <person name="McKernan K."/>
            <person name="Mendez-Lago M."/>
            <person name="Minx P."/>
            <person name="Mollenhauer M.U."/>
            <person name="Montooth K."/>
            <person name="Mount S.M."/>
            <person name="Mu X."/>
            <person name="Myers E."/>
            <person name="Negre B."/>
            <person name="Newfeld S."/>
            <person name="Nielsen R."/>
            <person name="Noor M.A."/>
            <person name="O'Grady P."/>
            <person name="Pachter L."/>
            <person name="Papaceit M."/>
            <person name="Parisi M.J."/>
            <person name="Parisi M."/>
            <person name="Parts L."/>
            <person name="Pedersen J.S."/>
            <person name="Pesole G."/>
            <person name="Phillippy A.M."/>
            <person name="Ponting C.P."/>
            <person name="Pop M."/>
            <person name="Porcelli D."/>
            <person name="Powell J.R."/>
            <person name="Prohaska S."/>
            <person name="Pruitt K."/>
            <person name="Puig M."/>
            <person name="Quesneville H."/>
            <person name="Ram K.R."/>
            <person name="Rand D."/>
            <person name="Rasmussen M.D."/>
            <person name="Reed L.K."/>
            <person name="Reenan R."/>
            <person name="Reily A."/>
            <person name="Remington K.A."/>
            <person name="Rieger T.T."/>
            <person name="Ritchie M.G."/>
            <person name="Robin C."/>
            <person name="Rogers Y.H."/>
            <person name="Rohde C."/>
            <person name="Rozas J."/>
            <person name="Rubenfield M.J."/>
            <person name="Ruiz A."/>
            <person name="Russo S."/>
            <person name="Salzberg S.L."/>
            <person name="Sanchez-Gracia A."/>
            <person name="Saranga D.J."/>
            <person name="Sato H."/>
            <person name="Schaeffer S.W."/>
            <person name="Schatz M.C."/>
            <person name="Schlenke T."/>
            <person name="Schwartz R."/>
            <person name="Segarra C."/>
            <person name="Singh R.S."/>
            <person name="Sirot L."/>
            <person name="Sirota M."/>
            <person name="Sisneros N.B."/>
            <person name="Smith C.D."/>
            <person name="Smith T.F."/>
            <person name="Spieth J."/>
            <person name="Stage D.E."/>
            <person name="Stark A."/>
            <person name="Stephan W."/>
            <person name="Strausberg R.L."/>
            <person name="Strempel S."/>
            <person name="Sturgill D."/>
            <person name="Sutton G."/>
            <person name="Sutton G.G."/>
            <person name="Tao W."/>
            <person name="Teichmann S."/>
            <person name="Tobari Y.N."/>
            <person name="Tomimura Y."/>
            <person name="Tsolas J.M."/>
            <person name="Valente V.L."/>
            <person name="Venter E."/>
            <person name="Venter J.C."/>
            <person name="Vicario S."/>
            <person name="Vieira F.G."/>
            <person name="Vilella A.J."/>
            <person name="Villasante A."/>
            <person name="Walenz B."/>
            <person name="Wang J."/>
            <person name="Wasserman M."/>
            <person name="Watts T."/>
            <person name="Wilson D."/>
            <person name="Wilson R.K."/>
            <person name="Wing R.A."/>
            <person name="Wolfner M.F."/>
            <person name="Wong A."/>
            <person name="Wong G.K."/>
            <person name="Wu C.I."/>
            <person name="Wu G."/>
            <person name="Yamamoto D."/>
            <person name="Yang H.P."/>
            <person name="Yang S.P."/>
            <person name="Yorke J.A."/>
            <person name="Yoshida K."/>
            <person name="Zdobnov E."/>
            <person name="Zhang P."/>
            <person name="Zhang Y."/>
            <person name="Zimin A.V."/>
            <person name="Baldwin J."/>
            <person name="Abdouelleil A."/>
            <person name="Abdulkadir J."/>
            <person name="Abebe A."/>
            <person name="Abera B."/>
            <person name="Abreu J."/>
            <person name="Acer S.C."/>
            <person name="Aftuck L."/>
            <person name="Alexander A."/>
            <person name="An P."/>
            <person name="Anderson E."/>
            <person name="Anderson S."/>
            <person name="Arachi H."/>
            <person name="Azer M."/>
            <person name="Bachantsang P."/>
            <person name="Barry A."/>
            <person name="Bayul T."/>
            <person name="Berlin A."/>
            <person name="Bessette D."/>
            <person name="Bloom T."/>
            <person name="Blye J."/>
            <person name="Boguslavskiy L."/>
            <person name="Bonnet C."/>
            <person name="Boukhgalter B."/>
            <person name="Bourzgui I."/>
            <person name="Brown A."/>
            <person name="Cahill P."/>
            <person name="Channer S."/>
            <person name="Cheshatsang Y."/>
            <person name="Chuda L."/>
            <person name="Citroen M."/>
            <person name="Collymore A."/>
            <person name="Cooke P."/>
            <person name="Costello M."/>
            <person name="D'Aco K."/>
            <person name="Daza R."/>
            <person name="De Haan G."/>
            <person name="DeGray S."/>
            <person name="DeMaso C."/>
            <person name="Dhargay N."/>
            <person name="Dooley K."/>
            <person name="Dooley E."/>
            <person name="Doricent M."/>
            <person name="Dorje P."/>
            <person name="Dorjee K."/>
            <person name="Dupes A."/>
            <person name="Elong R."/>
            <person name="Falk J."/>
            <person name="Farina A."/>
            <person name="Faro S."/>
            <person name="Ferguson D."/>
            <person name="Fisher S."/>
            <person name="Foley C.D."/>
            <person name="Franke A."/>
            <person name="Friedrich D."/>
            <person name="Gadbois L."/>
            <person name="Gearin G."/>
            <person name="Gearin C.R."/>
            <person name="Giannoukos G."/>
            <person name="Goode T."/>
            <person name="Graham J."/>
            <person name="Grandbois E."/>
            <person name="Grewal S."/>
            <person name="Gyaltsen K."/>
            <person name="Hafez N."/>
            <person name="Hagos B."/>
            <person name="Hall J."/>
            <person name="Henson C."/>
            <person name="Hollinger A."/>
            <person name="Honan T."/>
            <person name="Huard M.D."/>
            <person name="Hughes L."/>
            <person name="Hurhula B."/>
            <person name="Husby M.E."/>
            <person name="Kamat A."/>
            <person name="Kanga B."/>
            <person name="Kashin S."/>
            <person name="Khazanovich D."/>
            <person name="Kisner P."/>
            <person name="Lance K."/>
            <person name="Lara M."/>
            <person name="Lee W."/>
            <person name="Lennon N."/>
            <person name="Letendre F."/>
            <person name="LeVine R."/>
            <person name="Lipovsky A."/>
            <person name="Liu X."/>
            <person name="Liu J."/>
            <person name="Liu S."/>
            <person name="Lokyitsang T."/>
            <person name="Lokyitsang Y."/>
            <person name="Lubonja R."/>
            <person name="Lui A."/>
            <person name="MacDonald P."/>
            <person name="Magnisalis V."/>
            <person name="Maru K."/>
            <person name="Matthews C."/>
            <person name="McCusker W."/>
            <person name="McDonough S."/>
            <person name="Mehta T."/>
            <person name="Meldrim J."/>
            <person name="Meneus L."/>
            <person name="Mihai O."/>
            <person name="Mihalev A."/>
            <person name="Mihova T."/>
            <person name="Mittelman R."/>
            <person name="Mlenga V."/>
            <person name="Montmayeur A."/>
            <person name="Mulrain L."/>
            <person name="Navidi A."/>
            <person name="Naylor J."/>
            <person name="Negash T."/>
            <person name="Nguyen T."/>
            <person name="Nguyen N."/>
            <person name="Nicol R."/>
            <person name="Norbu C."/>
            <person name="Norbu N."/>
            <person name="Novod N."/>
            <person name="O'Neill B."/>
            <person name="Osman S."/>
            <person name="Markiewicz E."/>
            <person name="Oyono O.L."/>
            <person name="Patti C."/>
            <person name="Phunkhang P."/>
            <person name="Pierre F."/>
            <person name="Priest M."/>
            <person name="Raghuraman S."/>
            <person name="Rege F."/>
            <person name="Reyes R."/>
            <person name="Rise C."/>
            <person name="Rogov P."/>
            <person name="Ross K."/>
            <person name="Ryan E."/>
            <person name="Settipalli S."/>
            <person name="Shea T."/>
            <person name="Sherpa N."/>
            <person name="Shi L."/>
            <person name="Shih D."/>
            <person name="Sparrow T."/>
            <person name="Spaulding J."/>
            <person name="Stalker J."/>
            <person name="Stange-Thomann N."/>
            <person name="Stavropoulos S."/>
            <person name="Stone C."/>
            <person name="Strader C."/>
            <person name="Tesfaye S."/>
            <person name="Thomson T."/>
            <person name="Thoulutsang Y."/>
            <person name="Thoulutsang D."/>
            <person name="Topham K."/>
            <person name="Topping I."/>
            <person name="Tsamla T."/>
            <person name="Vassiliev H."/>
            <person name="Vo A."/>
            <person name="Wangchuk T."/>
            <person name="Wangdi T."/>
            <person name="Weiand M."/>
            <person name="Wilkinson J."/>
            <person name="Wilson A."/>
            <person name="Yadav S."/>
            <person name="Young G."/>
            <person name="Yu Q."/>
            <person name="Zembek L."/>
            <person name="Zhong D."/>
            <person name="Zimmer A."/>
            <person name="Zwirko Z."/>
            <person name="Jaffe D.B."/>
            <person name="Alvarez P."/>
            <person name="Brockman W."/>
            <person name="Butler J."/>
            <person name="Chin C."/>
            <person name="Gnerre S."/>
            <person name="Grabherr M."/>
            <person name="Kleber M."/>
            <person name="Mauceli E."/>
            <person name="MacCallum I."/>
        </authorList>
    </citation>
    <scope>NUCLEOTIDE SEQUENCE [LARGE SCALE GENOMIC DNA]</scope>
    <source>
        <strain evidence="16">Tucson 14024-0371.13</strain>
    </source>
</reference>
<dbReference type="InterPro" id="IPR001128">
    <property type="entry name" value="Cyt_P450"/>
</dbReference>
<dbReference type="CTD" id="35837"/>
<dbReference type="GO" id="GO:0005789">
    <property type="term" value="C:endoplasmic reticulum membrane"/>
    <property type="evidence" value="ECO:0007669"/>
    <property type="project" value="UniProtKB-SubCell"/>
</dbReference>
<dbReference type="PROSITE" id="PS00086">
    <property type="entry name" value="CYTOCHROME_P450"/>
    <property type="match status" value="1"/>
</dbReference>
<keyword evidence="8" id="KW-0492">Microsome</keyword>
<evidence type="ECO:0000256" key="5">
    <source>
        <dbReference type="ARBA" id="ARBA00022617"/>
    </source>
</evidence>
<dbReference type="Pfam" id="PF00067">
    <property type="entry name" value="p450"/>
    <property type="match status" value="1"/>
</dbReference>
<dbReference type="EMBL" id="CH902619">
    <property type="protein sequence ID" value="EDV35647.1"/>
    <property type="molecule type" value="Genomic_DNA"/>
</dbReference>
<dbReference type="PRINTS" id="PR00463">
    <property type="entry name" value="EP450I"/>
</dbReference>
<evidence type="ECO:0000313" key="16">
    <source>
        <dbReference type="Proteomes" id="UP000007801"/>
    </source>
</evidence>
<gene>
    <name evidence="15" type="primary">Dana\GF12366</name>
    <name evidence="15" type="synonym">dana_GLEANR_12369</name>
    <name evidence="15" type="ORF">GF12366</name>
</gene>
<dbReference type="GeneID" id="6495217"/>
<dbReference type="GO" id="GO:0005506">
    <property type="term" value="F:iron ion binding"/>
    <property type="evidence" value="ECO:0007669"/>
    <property type="project" value="InterPro"/>
</dbReference>
<dbReference type="InterPro" id="IPR036396">
    <property type="entry name" value="Cyt_P450_sf"/>
</dbReference>
<dbReference type="PhylomeDB" id="B3MFW5"/>
<dbReference type="GO" id="GO:0042742">
    <property type="term" value="P:defense response to bacterium"/>
    <property type="evidence" value="ECO:0007669"/>
    <property type="project" value="EnsemblMetazoa"/>
</dbReference>
<comment type="subcellular location">
    <subcellularLocation>
        <location evidence="3">Endoplasmic reticulum membrane</location>
        <topology evidence="3">Peripheral membrane protein</topology>
    </subcellularLocation>
    <subcellularLocation>
        <location evidence="2">Microsome membrane</location>
        <topology evidence="2">Peripheral membrane protein</topology>
    </subcellularLocation>
</comment>
<keyword evidence="10 13" id="KW-0408">Iron</keyword>